<dbReference type="PANTHER" id="PTHR45023">
    <property type="match status" value="1"/>
</dbReference>
<evidence type="ECO:0000256" key="1">
    <source>
        <dbReference type="SAM" id="MobiDB-lite"/>
    </source>
</evidence>
<dbReference type="AlphaFoldDB" id="A0A0R0IDV1"/>
<name>A0A0R0IDV1_SOYBN</name>
<sequence>MDPNQYNYQCYYNYLQNQSLPTNENSQNPSQYIMYRPPKSSKKFQNPPQYVMCPPPPPTSENSQNPLQYIMYPPPPHIWSRPNIKEYWARIKNAYNNDDVHQSGQFCERSWTQLKSRWNRIHPPVQKFNGCYKQADKHRRSESSEKDILADAHMIYSQDTGKKFEIEHAWLLLKDQPKFDAEFMSKCSKRTKVSTSGNYLLSSNLETPIEVEEYDTPSPMSRPIGQKATKRKSKGKECPNTLDLSGIESVMKDKNMNTSKLIQLKEAQEKRLQEHERRMEYEILMKDTSNMSEQQRKDHEKYCDHIRKKLGY</sequence>
<dbReference type="OMA" id="GWARINE"/>
<evidence type="ECO:0000259" key="2">
    <source>
        <dbReference type="Pfam" id="PF14303"/>
    </source>
</evidence>
<gene>
    <name evidence="3" type="ORF">GLYMA_09G103200</name>
</gene>
<dbReference type="OrthoDB" id="1406386at2759"/>
<dbReference type="Gramene" id="KRH37995">
    <property type="protein sequence ID" value="KRH37995"/>
    <property type="gene ID" value="GLYMA_09G103200"/>
</dbReference>
<dbReference type="InParanoid" id="A0A0R0IDV1"/>
<dbReference type="EMBL" id="CM000842">
    <property type="protein sequence ID" value="KRH37995.1"/>
    <property type="molecule type" value="Genomic_DNA"/>
</dbReference>
<organism evidence="3">
    <name type="scientific">Glycine max</name>
    <name type="common">Soybean</name>
    <name type="synonym">Glycine hispida</name>
    <dbReference type="NCBI Taxonomy" id="3847"/>
    <lineage>
        <taxon>Eukaryota</taxon>
        <taxon>Viridiplantae</taxon>
        <taxon>Streptophyta</taxon>
        <taxon>Embryophyta</taxon>
        <taxon>Tracheophyta</taxon>
        <taxon>Spermatophyta</taxon>
        <taxon>Magnoliopsida</taxon>
        <taxon>eudicotyledons</taxon>
        <taxon>Gunneridae</taxon>
        <taxon>Pentapetalae</taxon>
        <taxon>rosids</taxon>
        <taxon>fabids</taxon>
        <taxon>Fabales</taxon>
        <taxon>Fabaceae</taxon>
        <taxon>Papilionoideae</taxon>
        <taxon>50 kb inversion clade</taxon>
        <taxon>NPAAA clade</taxon>
        <taxon>indigoferoid/millettioid clade</taxon>
        <taxon>Phaseoleae</taxon>
        <taxon>Glycine</taxon>
        <taxon>Glycine subgen. Soja</taxon>
    </lineage>
</organism>
<dbReference type="InterPro" id="IPR029466">
    <property type="entry name" value="NAM-associated_C"/>
</dbReference>
<keyword evidence="5" id="KW-1185">Reference proteome</keyword>
<evidence type="ECO:0000313" key="3">
    <source>
        <dbReference type="EMBL" id="KRH37995.1"/>
    </source>
</evidence>
<reference evidence="4" key="2">
    <citation type="submission" date="2018-02" db="UniProtKB">
        <authorList>
            <consortium name="EnsemblPlants"/>
        </authorList>
    </citation>
    <scope>IDENTIFICATION</scope>
    <source>
        <strain evidence="4">Williams 82</strain>
    </source>
</reference>
<dbReference type="SMR" id="A0A0R0IDV1"/>
<dbReference type="EnsemblPlants" id="KRH37995">
    <property type="protein sequence ID" value="KRH37995"/>
    <property type="gene ID" value="GLYMA_09G103200"/>
</dbReference>
<dbReference type="PANTHER" id="PTHR45023:SF4">
    <property type="entry name" value="GLYCINE-RICH PROTEIN-RELATED"/>
    <property type="match status" value="1"/>
</dbReference>
<proteinExistence type="predicted"/>
<protein>
    <recommendedName>
        <fullName evidence="2">No apical meristem-associated C-terminal domain-containing protein</fullName>
    </recommendedName>
</protein>
<feature type="domain" description="No apical meristem-associated C-terminal" evidence="2">
    <location>
        <begin position="162"/>
        <end position="297"/>
    </location>
</feature>
<dbReference type="FunCoup" id="A0A0R0IDV1">
    <property type="interactions" value="78"/>
</dbReference>
<dbReference type="STRING" id="3847.A0A0R0IDV1"/>
<dbReference type="Proteomes" id="UP000008827">
    <property type="component" value="Chromosome 9"/>
</dbReference>
<reference evidence="3" key="3">
    <citation type="submission" date="2018-07" db="EMBL/GenBank/DDBJ databases">
        <title>WGS assembly of Glycine max.</title>
        <authorList>
            <person name="Schmutz J."/>
            <person name="Cannon S."/>
            <person name="Schlueter J."/>
            <person name="Ma J."/>
            <person name="Mitros T."/>
            <person name="Nelson W."/>
            <person name="Hyten D."/>
            <person name="Song Q."/>
            <person name="Thelen J."/>
            <person name="Cheng J."/>
            <person name="Xu D."/>
            <person name="Hellsten U."/>
            <person name="May G."/>
            <person name="Yu Y."/>
            <person name="Sakurai T."/>
            <person name="Umezawa T."/>
            <person name="Bhattacharyya M."/>
            <person name="Sandhu D."/>
            <person name="Valliyodan B."/>
            <person name="Lindquist E."/>
            <person name="Peto M."/>
            <person name="Grant D."/>
            <person name="Shu S."/>
            <person name="Goodstein D."/>
            <person name="Barry K."/>
            <person name="Futrell-Griggs M."/>
            <person name="Abernathy B."/>
            <person name="Du J."/>
            <person name="Tian Z."/>
            <person name="Zhu L."/>
            <person name="Gill N."/>
            <person name="Joshi T."/>
            <person name="Libault M."/>
            <person name="Sethuraman A."/>
            <person name="Zhang X."/>
            <person name="Shinozaki K."/>
            <person name="Nguyen H."/>
            <person name="Wing R."/>
            <person name="Cregan P."/>
            <person name="Specht J."/>
            <person name="Grimwood J."/>
            <person name="Rokhsar D."/>
            <person name="Stacey G."/>
            <person name="Shoemaker R."/>
            <person name="Jackson S."/>
        </authorList>
    </citation>
    <scope>NUCLEOTIDE SEQUENCE</scope>
    <source>
        <tissue evidence="3">Callus</tissue>
    </source>
</reference>
<evidence type="ECO:0000313" key="5">
    <source>
        <dbReference type="Proteomes" id="UP000008827"/>
    </source>
</evidence>
<evidence type="ECO:0000313" key="4">
    <source>
        <dbReference type="EnsemblPlants" id="KRH37995"/>
    </source>
</evidence>
<feature type="region of interest" description="Disordered" evidence="1">
    <location>
        <begin position="214"/>
        <end position="241"/>
    </location>
</feature>
<accession>A0A0R0IDV1</accession>
<dbReference type="Pfam" id="PF14303">
    <property type="entry name" value="NAM-associated"/>
    <property type="match status" value="1"/>
</dbReference>
<reference evidence="3 4" key="1">
    <citation type="journal article" date="2010" name="Nature">
        <title>Genome sequence of the palaeopolyploid soybean.</title>
        <authorList>
            <person name="Schmutz J."/>
            <person name="Cannon S.B."/>
            <person name="Schlueter J."/>
            <person name="Ma J."/>
            <person name="Mitros T."/>
            <person name="Nelson W."/>
            <person name="Hyten D.L."/>
            <person name="Song Q."/>
            <person name="Thelen J.J."/>
            <person name="Cheng J."/>
            <person name="Xu D."/>
            <person name="Hellsten U."/>
            <person name="May G.D."/>
            <person name="Yu Y."/>
            <person name="Sakurai T."/>
            <person name="Umezawa T."/>
            <person name="Bhattacharyya M.K."/>
            <person name="Sandhu D."/>
            <person name="Valliyodan B."/>
            <person name="Lindquist E."/>
            <person name="Peto M."/>
            <person name="Grant D."/>
            <person name="Shu S."/>
            <person name="Goodstein D."/>
            <person name="Barry K."/>
            <person name="Futrell-Griggs M."/>
            <person name="Abernathy B."/>
            <person name="Du J."/>
            <person name="Tian Z."/>
            <person name="Zhu L."/>
            <person name="Gill N."/>
            <person name="Joshi T."/>
            <person name="Libault M."/>
            <person name="Sethuraman A."/>
            <person name="Zhang X.-C."/>
            <person name="Shinozaki K."/>
            <person name="Nguyen H.T."/>
            <person name="Wing R.A."/>
            <person name="Cregan P."/>
            <person name="Specht J."/>
            <person name="Grimwood J."/>
            <person name="Rokhsar D."/>
            <person name="Stacey G."/>
            <person name="Shoemaker R.C."/>
            <person name="Jackson S.A."/>
        </authorList>
    </citation>
    <scope>NUCLEOTIDE SEQUENCE [LARGE SCALE GENOMIC DNA]</scope>
    <source>
        <strain evidence="4">cv. Williams 82</strain>
        <tissue evidence="3">Callus</tissue>
    </source>
</reference>